<dbReference type="GO" id="GO:1902495">
    <property type="term" value="C:transmembrane transporter complex"/>
    <property type="evidence" value="ECO:0007669"/>
    <property type="project" value="TreeGrafter"/>
</dbReference>
<dbReference type="Gene3D" id="1.25.40.20">
    <property type="entry name" value="Ankyrin repeat-containing domain"/>
    <property type="match status" value="4"/>
</dbReference>
<keyword evidence="17" id="KW-1185">Reference proteome</keyword>
<protein>
    <recommendedName>
        <fullName evidence="15">Ion transport domain-containing protein</fullName>
    </recommendedName>
</protein>
<keyword evidence="6 14" id="KW-1133">Transmembrane helix</keyword>
<feature type="transmembrane region" description="Helical" evidence="14">
    <location>
        <begin position="937"/>
        <end position="959"/>
    </location>
</feature>
<evidence type="ECO:0000256" key="6">
    <source>
        <dbReference type="ARBA" id="ARBA00022989"/>
    </source>
</evidence>
<dbReference type="InterPro" id="IPR002110">
    <property type="entry name" value="Ankyrin_rpt"/>
</dbReference>
<evidence type="ECO:0000256" key="4">
    <source>
        <dbReference type="ARBA" id="ARBA00022692"/>
    </source>
</evidence>
<dbReference type="PANTHER" id="PTHR47143:SF1">
    <property type="entry name" value="ION_TRANS DOMAIN-CONTAINING PROTEIN"/>
    <property type="match status" value="1"/>
</dbReference>
<evidence type="ECO:0000256" key="10">
    <source>
        <dbReference type="ARBA" id="ARBA00023180"/>
    </source>
</evidence>
<reference evidence="16 17" key="1">
    <citation type="submission" date="2022-05" db="EMBL/GenBank/DDBJ databases">
        <authorList>
            <consortium name="Genoscope - CEA"/>
            <person name="William W."/>
        </authorList>
    </citation>
    <scope>NUCLEOTIDE SEQUENCE [LARGE SCALE GENOMIC DNA]</scope>
</reference>
<feature type="transmembrane region" description="Helical" evidence="14">
    <location>
        <begin position="806"/>
        <end position="824"/>
    </location>
</feature>
<gene>
    <name evidence="16" type="ORF">PMEA_00015265</name>
</gene>
<evidence type="ECO:0000313" key="17">
    <source>
        <dbReference type="Proteomes" id="UP001159428"/>
    </source>
</evidence>
<feature type="transmembrane region" description="Helical" evidence="14">
    <location>
        <begin position="836"/>
        <end position="855"/>
    </location>
</feature>
<dbReference type="PROSITE" id="PS50297">
    <property type="entry name" value="ANK_REP_REGION"/>
    <property type="match status" value="6"/>
</dbReference>
<feature type="transmembrane region" description="Helical" evidence="14">
    <location>
        <begin position="861"/>
        <end position="894"/>
    </location>
</feature>
<feature type="compositionally biased region" description="Polar residues" evidence="13">
    <location>
        <begin position="10"/>
        <end position="25"/>
    </location>
</feature>
<feature type="repeat" description="ANK" evidence="12">
    <location>
        <begin position="171"/>
        <end position="203"/>
    </location>
</feature>
<keyword evidence="11" id="KW-0407">Ion channel</keyword>
<comment type="subcellular location">
    <subcellularLocation>
        <location evidence="1">Membrane</location>
        <topology evidence="1">Multi-pass membrane protein</topology>
    </subcellularLocation>
</comment>
<dbReference type="Pfam" id="PF00520">
    <property type="entry name" value="Ion_trans"/>
    <property type="match status" value="1"/>
</dbReference>
<dbReference type="SUPFAM" id="SSF48403">
    <property type="entry name" value="Ankyrin repeat"/>
    <property type="match status" value="2"/>
</dbReference>
<evidence type="ECO:0000256" key="12">
    <source>
        <dbReference type="PROSITE-ProRule" id="PRU00023"/>
    </source>
</evidence>
<keyword evidence="10" id="KW-0325">Glycoprotein</keyword>
<feature type="repeat" description="ANK" evidence="12">
    <location>
        <begin position="492"/>
        <end position="524"/>
    </location>
</feature>
<evidence type="ECO:0000256" key="11">
    <source>
        <dbReference type="ARBA" id="ARBA00023303"/>
    </source>
</evidence>
<dbReference type="GO" id="GO:0005216">
    <property type="term" value="F:monoatomic ion channel activity"/>
    <property type="evidence" value="ECO:0007669"/>
    <property type="project" value="InterPro"/>
</dbReference>
<evidence type="ECO:0000256" key="3">
    <source>
        <dbReference type="ARBA" id="ARBA00022606"/>
    </source>
</evidence>
<feature type="repeat" description="ANK" evidence="12">
    <location>
        <begin position="356"/>
        <end position="388"/>
    </location>
</feature>
<dbReference type="InterPro" id="IPR005821">
    <property type="entry name" value="Ion_trans_dom"/>
</dbReference>
<dbReference type="AlphaFoldDB" id="A0AAU9X195"/>
<dbReference type="Pfam" id="PF12796">
    <property type="entry name" value="Ank_2"/>
    <property type="match status" value="6"/>
</dbReference>
<dbReference type="InterPro" id="IPR052076">
    <property type="entry name" value="TRP_cation_channel"/>
</dbReference>
<evidence type="ECO:0000256" key="8">
    <source>
        <dbReference type="ARBA" id="ARBA00023065"/>
    </source>
</evidence>
<dbReference type="PRINTS" id="PR01415">
    <property type="entry name" value="ANKYRIN"/>
</dbReference>
<evidence type="ECO:0000256" key="13">
    <source>
        <dbReference type="SAM" id="MobiDB-lite"/>
    </source>
</evidence>
<feature type="compositionally biased region" description="Basic and acidic residues" evidence="13">
    <location>
        <begin position="53"/>
        <end position="65"/>
    </location>
</feature>
<dbReference type="PANTHER" id="PTHR47143">
    <property type="entry name" value="TRANSIENT RECEPTOR POTENTIAL CATION CHANNEL PROTEIN PAINLESS"/>
    <property type="match status" value="1"/>
</dbReference>
<keyword evidence="8" id="KW-0406">Ion transport</keyword>
<comment type="caution">
    <text evidence="16">The sequence shown here is derived from an EMBL/GenBank/DDBJ whole genome shotgun (WGS) entry which is preliminary data.</text>
</comment>
<feature type="domain" description="Ion transport" evidence="15">
    <location>
        <begin position="764"/>
        <end position="968"/>
    </location>
</feature>
<sequence length="1102" mass="123610">MTERKKVSFGGSSTSEDADENSSVFSKEGVTNVRTRNRKKSRALSRLSMSSVRSKEEGTEAKSRVESVVSKKDNKLHQLILAGNEEEANRIIAKGNDTNRQDSSGKTPLHTAILAKQFSIVEMLLEHNADVSLKDDAGDTVLHTAIRVGSERLVQTLIERGRCNVSALGRNSATPLHLAAEMDNASICKILVEYHASLSPLDAEQMTPVARAVERGAQKSTQYLLQKGKFCRFHFKPLKTGSVENFKYNVDMDGSSLLHLAVNSGILGVVETCVQYGVRIRQPRREDKITAFHMACEQGSLPIVEYLVSKDPALCRITIVDCKGRTPLHMAAGKNHAEIVEFLLENGAALDPKDDERRSPLFRAANYGAHSVVKLLMDHGADVTVRDIMLKSVVHAAVGDVKSMEALLQSPIAAALITEKDDDGFSPVHYAAKSGDLKNIKLFATKNRASSSVLSNSLDTPIHVASRYGWTDVVVALMDNQNVKIVNLGNSQGKTALHYACSEGHDRAVDTLLRLGALVEKDQNERTPLHLAATKGSLLCCQVLVNKNDECINDVDRSKNTAMHLAAINNQPEVMEFFLSHNKASILRNGDNQTILDIAVSLEMKEVAVVIAKHDRWQEVLSKSTTGLVPIMDTLIRKMPEVAVFFLDQSVEKKGDPESNHYLVKYDLNLVQGQFPGEPFKADNKSLQLIKTMAEYRRERCLTHPISFMLLNMKWKKFGWWTFGLNLVSYFLFLIPLTALTVYDRTNKDIHCKKDNSTESGYDETCTTSDVVTQVLSTLTFIACVVLIGKHVFSLVRKRVAYLKNFLNYVEWLCYVASIVYIFPTCDCKRGYKQEVGAVSVFFGWMNLILYFRRLSSYGQYVIMLTTMFVTLVKVLLLWMLFIMAFGTTFFLIVDKEHFSTFGYALMSMYVMTLGELNYHDEFLPWDELAFPTLTNVLFVILVLGMPIIMMNMLVGLAVGDIDKIQQNALMDRYVLQVQLLLDIENSMPMFILKHVQVPSYSEYPNHPKTLKQKLVDALISFGKPESTEVEEEEELSPGMVQIIGKLNEQEQRADKLYDLLKEQTEMLKELNSRGREEAVRAEKKTEDNNKTDSGKLGLFGF</sequence>
<feature type="repeat" description="ANK" evidence="12">
    <location>
        <begin position="323"/>
        <end position="355"/>
    </location>
</feature>
<evidence type="ECO:0000256" key="2">
    <source>
        <dbReference type="ARBA" id="ARBA00022448"/>
    </source>
</evidence>
<evidence type="ECO:0000256" key="5">
    <source>
        <dbReference type="ARBA" id="ARBA00022737"/>
    </source>
</evidence>
<keyword evidence="7 12" id="KW-0040">ANK repeat</keyword>
<feature type="region of interest" description="Disordered" evidence="13">
    <location>
        <begin position="1071"/>
        <end position="1102"/>
    </location>
</feature>
<dbReference type="PROSITE" id="PS50088">
    <property type="entry name" value="ANK_REPEAT"/>
    <property type="match status" value="6"/>
</dbReference>
<evidence type="ECO:0000256" key="1">
    <source>
        <dbReference type="ARBA" id="ARBA00004141"/>
    </source>
</evidence>
<evidence type="ECO:0000256" key="14">
    <source>
        <dbReference type="SAM" id="Phobius"/>
    </source>
</evidence>
<keyword evidence="4 14" id="KW-0812">Transmembrane</keyword>
<feature type="compositionally biased region" description="Basic and acidic residues" evidence="13">
    <location>
        <begin position="1071"/>
        <end position="1094"/>
    </location>
</feature>
<name>A0AAU9X195_9CNID</name>
<dbReference type="SMART" id="SM00248">
    <property type="entry name" value="ANK"/>
    <property type="match status" value="14"/>
</dbReference>
<dbReference type="EMBL" id="CALNXJ010000027">
    <property type="protein sequence ID" value="CAH3132872.1"/>
    <property type="molecule type" value="Genomic_DNA"/>
</dbReference>
<proteinExistence type="predicted"/>
<evidence type="ECO:0000256" key="9">
    <source>
        <dbReference type="ARBA" id="ARBA00023136"/>
    </source>
</evidence>
<keyword evidence="3" id="KW-0716">Sensory transduction</keyword>
<feature type="repeat" description="ANK" evidence="12">
    <location>
        <begin position="137"/>
        <end position="161"/>
    </location>
</feature>
<feature type="region of interest" description="Disordered" evidence="13">
    <location>
        <begin position="1"/>
        <end position="65"/>
    </location>
</feature>
<organism evidence="16 17">
    <name type="scientific">Pocillopora meandrina</name>
    <dbReference type="NCBI Taxonomy" id="46732"/>
    <lineage>
        <taxon>Eukaryota</taxon>
        <taxon>Metazoa</taxon>
        <taxon>Cnidaria</taxon>
        <taxon>Anthozoa</taxon>
        <taxon>Hexacorallia</taxon>
        <taxon>Scleractinia</taxon>
        <taxon>Astrocoeniina</taxon>
        <taxon>Pocilloporidae</taxon>
        <taxon>Pocillopora</taxon>
    </lineage>
</organism>
<feature type="transmembrane region" description="Helical" evidence="14">
    <location>
        <begin position="718"/>
        <end position="743"/>
    </location>
</feature>
<keyword evidence="5" id="KW-0677">Repeat</keyword>
<evidence type="ECO:0000259" key="15">
    <source>
        <dbReference type="Pfam" id="PF00520"/>
    </source>
</evidence>
<dbReference type="Proteomes" id="UP001159428">
    <property type="component" value="Unassembled WGS sequence"/>
</dbReference>
<evidence type="ECO:0000256" key="7">
    <source>
        <dbReference type="ARBA" id="ARBA00023043"/>
    </source>
</evidence>
<keyword evidence="9 14" id="KW-0472">Membrane</keyword>
<feature type="repeat" description="ANK" evidence="12">
    <location>
        <begin position="104"/>
        <end position="136"/>
    </location>
</feature>
<accession>A0AAU9X195</accession>
<dbReference type="InterPro" id="IPR036770">
    <property type="entry name" value="Ankyrin_rpt-contain_sf"/>
</dbReference>
<keyword evidence="2" id="KW-0813">Transport</keyword>
<evidence type="ECO:0000313" key="16">
    <source>
        <dbReference type="EMBL" id="CAH3132872.1"/>
    </source>
</evidence>